<evidence type="ECO:0000313" key="13">
    <source>
        <dbReference type="Proteomes" id="UP000076969"/>
    </source>
</evidence>
<gene>
    <name evidence="12" type="ORF">A7C91_10490</name>
</gene>
<dbReference type="CDD" id="cd03375">
    <property type="entry name" value="TPP_OGFOR"/>
    <property type="match status" value="1"/>
</dbReference>
<accession>A0A172WJA5</accession>
<keyword evidence="6" id="KW-0560">Oxidoreductase</keyword>
<dbReference type="Pfam" id="PF02775">
    <property type="entry name" value="TPP_enzyme_C"/>
    <property type="match status" value="1"/>
</dbReference>
<dbReference type="STRING" id="1712654.A7C91_10490"/>
<comment type="cofactor">
    <cofactor evidence="3">
        <name>[4Fe-4S] cluster</name>
        <dbReference type="ChEBI" id="CHEBI:49883"/>
    </cofactor>
</comment>
<sequence>MNPNVEKVDKSRFEPKRPGSQDIAWCPGCGNFGIRNILTTALAELGLSPNEVAIISGIGQAAKMPHYIKVNGYHTLHGRAIPIATGVKVANPELTVIAEGGDGDMYAEGGNHLLHAIRRNPDITVLIHDNQIYGLTKGQASPTTMKGMKTPTQPWGVFEEPFNIIALAIALDASFVARTFMGYFSESVEIIKKAIEHKGLAIVDIFHPCISFNKVNTYTWYREHTYWMDDHDPYDREAAFKRAIETDPLPLGVFYINEKPTFEEFVPAYKRDKTPLWKREPKVEEIRKILDIKRRL</sequence>
<evidence type="ECO:0000259" key="10">
    <source>
        <dbReference type="Pfam" id="PF02775"/>
    </source>
</evidence>
<dbReference type="Proteomes" id="UP000076969">
    <property type="component" value="Chromosome"/>
</dbReference>
<evidence type="ECO:0000256" key="7">
    <source>
        <dbReference type="ARBA" id="ARBA00023004"/>
    </source>
</evidence>
<keyword evidence="4" id="KW-0479">Metal-binding</keyword>
<evidence type="ECO:0000256" key="4">
    <source>
        <dbReference type="ARBA" id="ARBA00022723"/>
    </source>
</evidence>
<reference evidence="13" key="1">
    <citation type="journal article" date="2016" name="Syst. Appl. Microbiol.">
        <title>Thermococcus piezophilus sp. nov., a novel hyperthermophilic and piezophilic archaeon with a broad pressure range for growth, isolated from a deepest hydrothermal vent at the Mid-Cayman Rise.</title>
        <authorList>
            <person name="Dalmasso C."/>
            <person name="Oger P."/>
            <person name="Selva G."/>
            <person name="Courtine D."/>
            <person name="L'Haridon S."/>
            <person name="Garlaschelli A."/>
            <person name="Roussel E."/>
            <person name="Miyazaki J."/>
            <person name="Reveillaud J."/>
            <person name="Jebbar M."/>
            <person name="Takai K."/>
            <person name="Maignien L."/>
            <person name="Alain K."/>
        </authorList>
    </citation>
    <scope>NUCLEOTIDE SEQUENCE [LARGE SCALE GENOMIC DNA]</scope>
    <source>
        <strain evidence="13">CDGS</strain>
    </source>
</reference>
<evidence type="ECO:0000256" key="6">
    <source>
        <dbReference type="ARBA" id="ARBA00023002"/>
    </source>
</evidence>
<dbReference type="OrthoDB" id="30755at2157"/>
<dbReference type="InterPro" id="IPR011766">
    <property type="entry name" value="TPP_enzyme_TPP-bd"/>
</dbReference>
<dbReference type="KEGG" id="tpie:A7C91_10490"/>
<evidence type="ECO:0000256" key="3">
    <source>
        <dbReference type="ARBA" id="ARBA00001966"/>
    </source>
</evidence>
<comment type="cofactor">
    <cofactor evidence="2">
        <name>thiamine diphosphate</name>
        <dbReference type="ChEBI" id="CHEBI:58937"/>
    </cofactor>
</comment>
<comment type="cofactor">
    <cofactor evidence="1">
        <name>Mg(2+)</name>
        <dbReference type="ChEBI" id="CHEBI:18420"/>
    </cofactor>
</comment>
<dbReference type="GO" id="GO:0046872">
    <property type="term" value="F:metal ion binding"/>
    <property type="evidence" value="ECO:0007669"/>
    <property type="project" value="UniProtKB-KW"/>
</dbReference>
<evidence type="ECO:0000259" key="11">
    <source>
        <dbReference type="Pfam" id="PF12367"/>
    </source>
</evidence>
<keyword evidence="5" id="KW-0460">Magnesium</keyword>
<dbReference type="InterPro" id="IPR011896">
    <property type="entry name" value="OFOB"/>
</dbReference>
<keyword evidence="7" id="KW-0408">Iron</keyword>
<proteinExistence type="predicted"/>
<dbReference type="AlphaFoldDB" id="A0A172WJA5"/>
<feature type="domain" description="Pyruvate ferredoxin oxidoreductase beta subunit C-terminal" evidence="11">
    <location>
        <begin position="209"/>
        <end position="270"/>
    </location>
</feature>
<dbReference type="InterPro" id="IPR051457">
    <property type="entry name" value="2-oxoacid:Fd_oxidoreductase"/>
</dbReference>
<dbReference type="Gene3D" id="3.40.50.970">
    <property type="match status" value="1"/>
</dbReference>
<dbReference type="GeneID" id="28496626"/>
<evidence type="ECO:0000256" key="5">
    <source>
        <dbReference type="ARBA" id="ARBA00022842"/>
    </source>
</evidence>
<dbReference type="GO" id="GO:0051536">
    <property type="term" value="F:iron-sulfur cluster binding"/>
    <property type="evidence" value="ECO:0007669"/>
    <property type="project" value="UniProtKB-KW"/>
</dbReference>
<dbReference type="GO" id="GO:0016625">
    <property type="term" value="F:oxidoreductase activity, acting on the aldehyde or oxo group of donors, iron-sulfur protein as acceptor"/>
    <property type="evidence" value="ECO:0007669"/>
    <property type="project" value="UniProtKB-ARBA"/>
</dbReference>
<dbReference type="InterPro" id="IPR029061">
    <property type="entry name" value="THDP-binding"/>
</dbReference>
<dbReference type="NCBIfam" id="TIGR02177">
    <property type="entry name" value="PorB_KorB"/>
    <property type="match status" value="1"/>
</dbReference>
<dbReference type="InterPro" id="IPR032686">
    <property type="entry name" value="PFO_beta_C"/>
</dbReference>
<dbReference type="RefSeq" id="WP_068667289.1">
    <property type="nucleotide sequence ID" value="NZ_CP015520.1"/>
</dbReference>
<keyword evidence="13" id="KW-1185">Reference proteome</keyword>
<evidence type="ECO:0000256" key="2">
    <source>
        <dbReference type="ARBA" id="ARBA00001964"/>
    </source>
</evidence>
<dbReference type="GO" id="GO:0006082">
    <property type="term" value="P:organic acid metabolic process"/>
    <property type="evidence" value="ECO:0007669"/>
    <property type="project" value="UniProtKB-ARBA"/>
</dbReference>
<name>A0A172WJA5_9EURY</name>
<protein>
    <submittedName>
        <fullName evidence="12">2-oxoacid ferredoxin oxidoreductase</fullName>
    </submittedName>
</protein>
<dbReference type="PANTHER" id="PTHR48084">
    <property type="entry name" value="2-OXOGLUTARATE OXIDOREDUCTASE SUBUNIT KORB-RELATED"/>
    <property type="match status" value="1"/>
</dbReference>
<evidence type="ECO:0000313" key="12">
    <source>
        <dbReference type="EMBL" id="ANF23534.1"/>
    </source>
</evidence>
<dbReference type="GO" id="GO:0045333">
    <property type="term" value="P:cellular respiration"/>
    <property type="evidence" value="ECO:0007669"/>
    <property type="project" value="UniProtKB-ARBA"/>
</dbReference>
<dbReference type="GO" id="GO:0030976">
    <property type="term" value="F:thiamine pyrophosphate binding"/>
    <property type="evidence" value="ECO:0007669"/>
    <property type="project" value="InterPro"/>
</dbReference>
<dbReference type="SUPFAM" id="SSF52518">
    <property type="entry name" value="Thiamin diphosphate-binding fold (THDP-binding)"/>
    <property type="match status" value="1"/>
</dbReference>
<dbReference type="EMBL" id="CP015520">
    <property type="protein sequence ID" value="ANF23534.1"/>
    <property type="molecule type" value="Genomic_DNA"/>
</dbReference>
<dbReference type="PANTHER" id="PTHR48084:SF4">
    <property type="entry name" value="2-OXOGLUTARATE OXIDOREDUCTASE SUBUNIT KORB"/>
    <property type="match status" value="1"/>
</dbReference>
<feature type="domain" description="Thiamine pyrophosphate enzyme TPP-binding" evidence="10">
    <location>
        <begin position="62"/>
        <end position="205"/>
    </location>
</feature>
<evidence type="ECO:0000256" key="1">
    <source>
        <dbReference type="ARBA" id="ARBA00001946"/>
    </source>
</evidence>
<evidence type="ECO:0000256" key="9">
    <source>
        <dbReference type="ARBA" id="ARBA00023052"/>
    </source>
</evidence>
<keyword evidence="8" id="KW-0411">Iron-sulfur</keyword>
<dbReference type="Pfam" id="PF12367">
    <property type="entry name" value="PFO_beta_C"/>
    <property type="match status" value="1"/>
</dbReference>
<evidence type="ECO:0000256" key="8">
    <source>
        <dbReference type="ARBA" id="ARBA00023014"/>
    </source>
</evidence>
<dbReference type="NCBIfam" id="NF008821">
    <property type="entry name" value="PRK11869.1"/>
    <property type="match status" value="1"/>
</dbReference>
<dbReference type="GO" id="GO:0044272">
    <property type="term" value="P:sulfur compound biosynthetic process"/>
    <property type="evidence" value="ECO:0007669"/>
    <property type="project" value="UniProtKB-ARBA"/>
</dbReference>
<organism evidence="12 13">
    <name type="scientific">Thermococcus piezophilus</name>
    <dbReference type="NCBI Taxonomy" id="1712654"/>
    <lineage>
        <taxon>Archaea</taxon>
        <taxon>Methanobacteriati</taxon>
        <taxon>Methanobacteriota</taxon>
        <taxon>Thermococci</taxon>
        <taxon>Thermococcales</taxon>
        <taxon>Thermococcaceae</taxon>
        <taxon>Thermococcus</taxon>
    </lineage>
</organism>
<keyword evidence="9" id="KW-0786">Thiamine pyrophosphate</keyword>